<sequence length="374" mass="41907">MPSSRSTKHGFESDLPLAPGAHDYVDYSLMAQDGQDEGYSRPRRQQRWKHDGDRPITDPALVPGGWNADELDLDVNDIDSQVQRFIERISDGILPNFFKFRLSQYERRRAARDEMVHSEPAGLIWDIVRRLEHLKNIEKYLSTNGDPDNQVPNVKAIIKAYREGKLGWSRGWVSYWSKGVQLNTPRSPTRIFIRNWLGNTIPLKRGGWKVQRPGANGLTLRVCHDTGADIMAIPRCYIDQLESLGIPVLVHGYNLMDIPGSTTCPKVVEIDVRLVDVNNQSLCHWMKIQACVIQSRTGDHFGIILSGPFLRFALYTATCPDGQGLLYVCNNKELRQLPALPDGFVPAGPPFVSTAPAAPGGGDPARFLLEQNKA</sequence>
<organism evidence="2 3">
    <name type="scientific">Penicillium hordei</name>
    <dbReference type="NCBI Taxonomy" id="40994"/>
    <lineage>
        <taxon>Eukaryota</taxon>
        <taxon>Fungi</taxon>
        <taxon>Dikarya</taxon>
        <taxon>Ascomycota</taxon>
        <taxon>Pezizomycotina</taxon>
        <taxon>Eurotiomycetes</taxon>
        <taxon>Eurotiomycetidae</taxon>
        <taxon>Eurotiales</taxon>
        <taxon>Aspergillaceae</taxon>
        <taxon>Penicillium</taxon>
    </lineage>
</organism>
<proteinExistence type="predicted"/>
<reference evidence="2" key="2">
    <citation type="submission" date="2023-01" db="EMBL/GenBank/DDBJ databases">
        <authorList>
            <person name="Petersen C."/>
        </authorList>
    </citation>
    <scope>NUCLEOTIDE SEQUENCE</scope>
    <source>
        <strain evidence="2">IBT 12815</strain>
    </source>
</reference>
<evidence type="ECO:0000313" key="2">
    <source>
        <dbReference type="EMBL" id="KAJ5617654.1"/>
    </source>
</evidence>
<comment type="caution">
    <text evidence="2">The sequence shown here is derived from an EMBL/GenBank/DDBJ whole genome shotgun (WGS) entry which is preliminary data.</text>
</comment>
<feature type="region of interest" description="Disordered" evidence="1">
    <location>
        <begin position="32"/>
        <end position="58"/>
    </location>
</feature>
<evidence type="ECO:0000313" key="3">
    <source>
        <dbReference type="Proteomes" id="UP001213799"/>
    </source>
</evidence>
<keyword evidence="3" id="KW-1185">Reference proteome</keyword>
<dbReference type="AlphaFoldDB" id="A0AAD6H998"/>
<accession>A0AAD6H998</accession>
<dbReference type="GeneID" id="81584068"/>
<reference evidence="2" key="1">
    <citation type="journal article" date="2023" name="IMA Fungus">
        <title>Comparative genomic study of the Penicillium genus elucidates a diverse pangenome and 15 lateral gene transfer events.</title>
        <authorList>
            <person name="Petersen C."/>
            <person name="Sorensen T."/>
            <person name="Nielsen M.R."/>
            <person name="Sondergaard T.E."/>
            <person name="Sorensen J.L."/>
            <person name="Fitzpatrick D.A."/>
            <person name="Frisvad J.C."/>
            <person name="Nielsen K.L."/>
        </authorList>
    </citation>
    <scope>NUCLEOTIDE SEQUENCE</scope>
    <source>
        <strain evidence="2">IBT 12815</strain>
    </source>
</reference>
<gene>
    <name evidence="2" type="ORF">N7537_002768</name>
</gene>
<name>A0AAD6H998_9EURO</name>
<dbReference type="RefSeq" id="XP_056758821.1">
    <property type="nucleotide sequence ID" value="XM_056893826.1"/>
</dbReference>
<evidence type="ECO:0000256" key="1">
    <source>
        <dbReference type="SAM" id="MobiDB-lite"/>
    </source>
</evidence>
<protein>
    <submittedName>
        <fullName evidence="2">Uncharacterized protein</fullName>
    </submittedName>
</protein>
<dbReference type="EMBL" id="JAQJAE010000001">
    <property type="protein sequence ID" value="KAJ5617654.1"/>
    <property type="molecule type" value="Genomic_DNA"/>
</dbReference>
<dbReference type="Proteomes" id="UP001213799">
    <property type="component" value="Unassembled WGS sequence"/>
</dbReference>